<feature type="transmembrane region" description="Helical" evidence="8">
    <location>
        <begin position="185"/>
        <end position="209"/>
    </location>
</feature>
<feature type="transmembrane region" description="Helical" evidence="8">
    <location>
        <begin position="307"/>
        <end position="327"/>
    </location>
</feature>
<evidence type="ECO:0000256" key="8">
    <source>
        <dbReference type="SAM" id="Phobius"/>
    </source>
</evidence>
<evidence type="ECO:0000313" key="10">
    <source>
        <dbReference type="EMBL" id="KYO50419.1"/>
    </source>
</evidence>
<feature type="transmembrane region" description="Helical" evidence="8">
    <location>
        <begin position="274"/>
        <end position="295"/>
    </location>
</feature>
<dbReference type="EMBL" id="LPZR01000199">
    <property type="protein sequence ID" value="KYO50419.1"/>
    <property type="molecule type" value="Genomic_DNA"/>
</dbReference>
<dbReference type="Pfam" id="PF13231">
    <property type="entry name" value="PMT_2"/>
    <property type="match status" value="1"/>
</dbReference>
<dbReference type="PANTHER" id="PTHR33908:SF11">
    <property type="entry name" value="MEMBRANE PROTEIN"/>
    <property type="match status" value="1"/>
</dbReference>
<evidence type="ECO:0000313" key="11">
    <source>
        <dbReference type="Proteomes" id="UP000075787"/>
    </source>
</evidence>
<feature type="transmembrane region" description="Helical" evidence="8">
    <location>
        <begin position="132"/>
        <end position="165"/>
    </location>
</feature>
<feature type="transmembrane region" description="Helical" evidence="8">
    <location>
        <begin position="221"/>
        <end position="241"/>
    </location>
</feature>
<evidence type="ECO:0000256" key="3">
    <source>
        <dbReference type="ARBA" id="ARBA00022676"/>
    </source>
</evidence>
<reference evidence="10 11" key="1">
    <citation type="submission" date="2015-12" db="EMBL/GenBank/DDBJ databases">
        <title>Genome sequence of Tistrella mobilis MCCC 1A02139.</title>
        <authorList>
            <person name="Lu L."/>
            <person name="Lai Q."/>
            <person name="Shao Z."/>
            <person name="Qian P."/>
        </authorList>
    </citation>
    <scope>NUCLEOTIDE SEQUENCE [LARGE SCALE GENOMIC DNA]</scope>
    <source>
        <strain evidence="10 11">MCCC 1A02139</strain>
    </source>
</reference>
<feature type="transmembrane region" description="Helical" evidence="8">
    <location>
        <begin position="333"/>
        <end position="353"/>
    </location>
</feature>
<proteinExistence type="predicted"/>
<feature type="transmembrane region" description="Helical" evidence="8">
    <location>
        <begin position="431"/>
        <end position="448"/>
    </location>
</feature>
<evidence type="ECO:0000256" key="4">
    <source>
        <dbReference type="ARBA" id="ARBA00022679"/>
    </source>
</evidence>
<protein>
    <recommendedName>
        <fullName evidence="9">Glycosyltransferase RgtA/B/C/D-like domain-containing protein</fullName>
    </recommendedName>
</protein>
<dbReference type="Proteomes" id="UP000075787">
    <property type="component" value="Unassembled WGS sequence"/>
</dbReference>
<organism evidence="10 11">
    <name type="scientific">Tistrella mobilis</name>
    <dbReference type="NCBI Taxonomy" id="171437"/>
    <lineage>
        <taxon>Bacteria</taxon>
        <taxon>Pseudomonadati</taxon>
        <taxon>Pseudomonadota</taxon>
        <taxon>Alphaproteobacteria</taxon>
        <taxon>Geminicoccales</taxon>
        <taxon>Geminicoccaceae</taxon>
        <taxon>Tistrella</taxon>
    </lineage>
</organism>
<dbReference type="GeneID" id="97243482"/>
<name>A0A162K3M0_9PROT</name>
<comment type="subcellular location">
    <subcellularLocation>
        <location evidence="1">Cell membrane</location>
        <topology evidence="1">Multi-pass membrane protein</topology>
    </subcellularLocation>
</comment>
<dbReference type="OrthoDB" id="9810951at2"/>
<dbReference type="RefSeq" id="WP_062768191.1">
    <property type="nucleotide sequence ID" value="NZ_CP121045.1"/>
</dbReference>
<dbReference type="GO" id="GO:0005886">
    <property type="term" value="C:plasma membrane"/>
    <property type="evidence" value="ECO:0007669"/>
    <property type="project" value="UniProtKB-SubCell"/>
</dbReference>
<comment type="caution">
    <text evidence="10">The sequence shown here is derived from an EMBL/GenBank/DDBJ whole genome shotgun (WGS) entry which is preliminary data.</text>
</comment>
<dbReference type="GO" id="GO:0016763">
    <property type="term" value="F:pentosyltransferase activity"/>
    <property type="evidence" value="ECO:0007669"/>
    <property type="project" value="TreeGrafter"/>
</dbReference>
<sequence>MTTTTTERAARPGLARTAAADLVLAAAMLLVLGVTAILFRPPLPVDETRYLTVAWDMTRAGNLLVPHLDGQGYTHKPPLLFWAIRLVWAVFGVSETAARLVPVGFAAGLLWATHALGRRLWPERPGVAPLALPLLVGMGPVTLFATMVMFDVPVALGVTIALIGLHDLAHHGRPRDMVVTGLGLGIGLLAKGPVAAVFVLPALIAAPLWAGRVPPGGWTRFALKGLGAVAIGIAMILGWALPAALAGGPDFARMLLWGQTAGRVVQAFDHARPWWFYPAILPAMLLPFLVVPAFWRRLRASLGRPDAGSRLCLVVAAGAFLVMSFVSAKQIHYLLPALGPVALLLARMADGAPMRPLNRWLRRTWLLPAALVAVAGIIAALPPVVGRLAGMSGTVIAWGPLAVALVAGLAVVAAAIHASPDLAPAAALKRAALAWVGVLVMLTVYGGLGPFRAFDIRPAAQEVARLVAADGGPVVFVGGSHDGMLDFQGRLTAPVTEFPADGDITRWASDNPGGIIAGRIDARGAPGWTPVYVQPFRSRRMAVWRAADRPQ</sequence>
<keyword evidence="3" id="KW-0328">Glycosyltransferase</keyword>
<dbReference type="GO" id="GO:0009103">
    <property type="term" value="P:lipopolysaccharide biosynthetic process"/>
    <property type="evidence" value="ECO:0007669"/>
    <property type="project" value="UniProtKB-ARBA"/>
</dbReference>
<evidence type="ECO:0000256" key="1">
    <source>
        <dbReference type="ARBA" id="ARBA00004651"/>
    </source>
</evidence>
<feature type="domain" description="Glycosyltransferase RgtA/B/C/D-like" evidence="9">
    <location>
        <begin position="75"/>
        <end position="210"/>
    </location>
</feature>
<dbReference type="AlphaFoldDB" id="A0A162K3M0"/>
<dbReference type="InterPro" id="IPR050297">
    <property type="entry name" value="LipidA_mod_glycosyltrf_83"/>
</dbReference>
<keyword evidence="2" id="KW-1003">Cell membrane</keyword>
<feature type="transmembrane region" description="Helical" evidence="8">
    <location>
        <begin position="18"/>
        <end position="39"/>
    </location>
</feature>
<evidence type="ECO:0000256" key="6">
    <source>
        <dbReference type="ARBA" id="ARBA00022989"/>
    </source>
</evidence>
<feature type="transmembrane region" description="Helical" evidence="8">
    <location>
        <begin position="365"/>
        <end position="385"/>
    </location>
</feature>
<gene>
    <name evidence="10" type="ORF">AUP44_13185</name>
</gene>
<evidence type="ECO:0000256" key="2">
    <source>
        <dbReference type="ARBA" id="ARBA00022475"/>
    </source>
</evidence>
<keyword evidence="5 8" id="KW-0812">Transmembrane</keyword>
<evidence type="ECO:0000259" key="9">
    <source>
        <dbReference type="Pfam" id="PF13231"/>
    </source>
</evidence>
<accession>A0A162K3M0</accession>
<keyword evidence="4" id="KW-0808">Transferase</keyword>
<keyword evidence="7 8" id="KW-0472">Membrane</keyword>
<evidence type="ECO:0000256" key="7">
    <source>
        <dbReference type="ARBA" id="ARBA00023136"/>
    </source>
</evidence>
<dbReference type="InterPro" id="IPR038731">
    <property type="entry name" value="RgtA/B/C-like"/>
</dbReference>
<dbReference type="PANTHER" id="PTHR33908">
    <property type="entry name" value="MANNOSYLTRANSFERASE YKCB-RELATED"/>
    <property type="match status" value="1"/>
</dbReference>
<keyword evidence="6 8" id="KW-1133">Transmembrane helix</keyword>
<evidence type="ECO:0000256" key="5">
    <source>
        <dbReference type="ARBA" id="ARBA00022692"/>
    </source>
</evidence>
<feature type="transmembrane region" description="Helical" evidence="8">
    <location>
        <begin position="397"/>
        <end position="419"/>
    </location>
</feature>